<keyword evidence="6" id="KW-0378">Hydrolase</keyword>
<comment type="pathway">
    <text evidence="3 11">Carbohydrate metabolism; pentose and glucuronate interconversion.</text>
</comment>
<proteinExistence type="inferred from homology"/>
<dbReference type="KEGG" id="cpi:Cpin_4843"/>
<evidence type="ECO:0000256" key="9">
    <source>
        <dbReference type="ARBA" id="ARBA00023239"/>
    </source>
</evidence>
<dbReference type="GO" id="GO:0005975">
    <property type="term" value="P:carbohydrate metabolic process"/>
    <property type="evidence" value="ECO:0007669"/>
    <property type="project" value="InterPro"/>
</dbReference>
<dbReference type="AlphaFoldDB" id="A0A979G7T1"/>
<dbReference type="GO" id="GO:0030145">
    <property type="term" value="F:manganese ion binding"/>
    <property type="evidence" value="ECO:0007669"/>
    <property type="project" value="TreeGrafter"/>
</dbReference>
<keyword evidence="9 11" id="KW-0456">Lyase</keyword>
<evidence type="ECO:0000256" key="3">
    <source>
        <dbReference type="ARBA" id="ARBA00004892"/>
    </source>
</evidence>
<dbReference type="SUPFAM" id="SSF51445">
    <property type="entry name" value="(Trans)glycosidases"/>
    <property type="match status" value="1"/>
</dbReference>
<evidence type="ECO:0000313" key="15">
    <source>
        <dbReference type="Proteomes" id="UP000002215"/>
    </source>
</evidence>
<evidence type="ECO:0000313" key="14">
    <source>
        <dbReference type="EMBL" id="ACU62277.1"/>
    </source>
</evidence>
<evidence type="ECO:0000256" key="10">
    <source>
        <dbReference type="ARBA" id="ARBA00023295"/>
    </source>
</evidence>
<feature type="domain" description="Glycoside hydrolase family 42 N-terminal" evidence="12">
    <location>
        <begin position="454"/>
        <end position="624"/>
    </location>
</feature>
<accession>A0A979G7T1</accession>
<dbReference type="HAMAP" id="MF_00106">
    <property type="entry name" value="UxuA"/>
    <property type="match status" value="1"/>
</dbReference>
<dbReference type="Gene3D" id="3.20.20.80">
    <property type="entry name" value="Glycosidases"/>
    <property type="match status" value="1"/>
</dbReference>
<dbReference type="InterPro" id="IPR017853">
    <property type="entry name" value="GH"/>
</dbReference>
<evidence type="ECO:0000256" key="1">
    <source>
        <dbReference type="ARBA" id="ARBA00001794"/>
    </source>
</evidence>
<evidence type="ECO:0000256" key="4">
    <source>
        <dbReference type="ARBA" id="ARBA00007389"/>
    </source>
</evidence>
<dbReference type="Gene3D" id="2.60.220.20">
    <property type="entry name" value="putative beta-Galactosidase from caulobacter crescentus"/>
    <property type="match status" value="1"/>
</dbReference>
<name>A0A979G7T1_CHIPD</name>
<dbReference type="GO" id="GO:0008198">
    <property type="term" value="F:ferrous iron binding"/>
    <property type="evidence" value="ECO:0007669"/>
    <property type="project" value="TreeGrafter"/>
</dbReference>
<reference evidence="14 15" key="2">
    <citation type="journal article" date="2010" name="Stand. Genomic Sci.">
        <title>Complete genome sequence of Chitinophaga pinensis type strain (UQM 2034).</title>
        <authorList>
            <person name="Glavina Del Rio T."/>
            <person name="Abt B."/>
            <person name="Spring S."/>
            <person name="Lapidus A."/>
            <person name="Nolan M."/>
            <person name="Tice H."/>
            <person name="Copeland A."/>
            <person name="Cheng J.F."/>
            <person name="Chen F."/>
            <person name="Bruce D."/>
            <person name="Goodwin L."/>
            <person name="Pitluck S."/>
            <person name="Ivanova N."/>
            <person name="Mavromatis K."/>
            <person name="Mikhailova N."/>
            <person name="Pati A."/>
            <person name="Chen A."/>
            <person name="Palaniappan K."/>
            <person name="Land M."/>
            <person name="Hauser L."/>
            <person name="Chang Y.J."/>
            <person name="Jeffries C.D."/>
            <person name="Chain P."/>
            <person name="Saunders E."/>
            <person name="Detter J.C."/>
            <person name="Brettin T."/>
            <person name="Rohde M."/>
            <person name="Goker M."/>
            <person name="Bristow J."/>
            <person name="Eisen J.A."/>
            <person name="Markowitz V."/>
            <person name="Hugenholtz P."/>
            <person name="Kyrpides N.C."/>
            <person name="Klenk H.P."/>
            <person name="Lucas S."/>
        </authorList>
    </citation>
    <scope>NUCLEOTIDE SEQUENCE [LARGE SCALE GENOMIC DNA]</scope>
    <source>
        <strain evidence="15">ATCC 43595 / DSM 2588 / LMG 13176 / NBRC 15968 / NCIMB 11800 / UQM 2034</strain>
    </source>
</reference>
<dbReference type="EC" id="4.2.1.8" evidence="5 11"/>
<comment type="function">
    <text evidence="2 11">Catalyzes the dehydration of D-mannonate.</text>
</comment>
<keyword evidence="8 11" id="KW-0464">Manganese</keyword>
<evidence type="ECO:0000256" key="8">
    <source>
        <dbReference type="ARBA" id="ARBA00023211"/>
    </source>
</evidence>
<dbReference type="SUPFAM" id="SSF51658">
    <property type="entry name" value="Xylose isomerase-like"/>
    <property type="match status" value="1"/>
</dbReference>
<dbReference type="EMBL" id="CP001699">
    <property type="protein sequence ID" value="ACU62277.1"/>
    <property type="molecule type" value="Genomic_DNA"/>
</dbReference>
<dbReference type="GO" id="GO:0008927">
    <property type="term" value="F:mannonate dehydratase activity"/>
    <property type="evidence" value="ECO:0007669"/>
    <property type="project" value="UniProtKB-UniRule"/>
</dbReference>
<comment type="similarity">
    <text evidence="4 11">Belongs to the mannonate dehydratase family.</text>
</comment>
<gene>
    <name evidence="11" type="primary">uxuA</name>
    <name evidence="14" type="ordered locus">Cpin_4843</name>
</gene>
<keyword evidence="10" id="KW-0326">Glycosidase</keyword>
<dbReference type="NCBIfam" id="NF003027">
    <property type="entry name" value="PRK03906.1"/>
    <property type="match status" value="1"/>
</dbReference>
<dbReference type="Pfam" id="PF03786">
    <property type="entry name" value="UxuA"/>
    <property type="match status" value="1"/>
</dbReference>
<dbReference type="InterPro" id="IPR004628">
    <property type="entry name" value="Man_deHydtase"/>
</dbReference>
<dbReference type="NCBIfam" id="TIGR00695">
    <property type="entry name" value="uxuA"/>
    <property type="match status" value="1"/>
</dbReference>
<sequence length="925" mass="103492">MQMEQTMRWFGPGDTVPLRYIRQAGCTGAVTALHHITPGEVWPAAAIMERRQLIEAAGMTWTVVESLPVSEDIKRQSGDYLRHIENFKESLRNLAACGIKVITYNFMPVLDWVRTHTDYAMEDGSRALYFERAAFVAFDLYQLQRPDAALDYDAVTIKKARQRYEAMSVEERERIYRSALLGLPGSNGQFTATEVLQALETYKDIDADKLRTHLCDFLRAVTPVAEASGVRLAIHPDDPPYPVLGLPRVVSTEADIQYLFDTVPSVANGLCFCTGSLGARADNDLPGMIQRWGDRIWFLHLRNTKRDAEGNFYEAAHLAGDADMYVIVSEIALLMQKRNASIPMRPDHGHQMLDDQDKTTYPGYSAIGRLKGLAELRGLETGILRHLFTLLVLLLTAFSMPVFAQQNAGHPRLQQQGSTVQLMVKGAPFLIRGGELGNSSASSISYMEGLWNTLEQMQLNTVLTPVYWELTEPVEGQFDFAVVDSIIYQARSHHMHLILLWFGTWKNSMSCYVPSWVKKDPQRFPKALKSDGSGQEILSAFSPQNLAADVKAFRALMQHIHETDAGYSTVIMVQVENEIGFLPEAREHTPAADAAYKGLVPAALMDYLQKHKNELVPELKAHWSRNGYLTKGSWEQVFGKSVATEELFQAWHYAQYTNTIAREGKSAYALPMFVNAALNHRNVAPGQYPSGGPLPHLIDIWQAGAPAIDILSPDFYNPRFKYYNDLYVRRNNPLFIPEIRFDASDGAKALYAVGHYQAMGFSPFSIESTLQPKEETIAKSYALLQQLWPVIAKCQGSGKMEGVLLDTTDLRQAIVSGQYLLSVAHDGTLGWKGIPKEQWPEGGGIIIRTGEDEFIIAGTGIVITFGTSDKIAPVVGILEATEGVYTDGKWVPGRRLNGDQTHQGRHIRIPLGEWGIQRIKLYRYQ</sequence>
<dbReference type="Pfam" id="PF02449">
    <property type="entry name" value="Glyco_hydro_42"/>
    <property type="match status" value="1"/>
</dbReference>
<protein>
    <recommendedName>
        <fullName evidence="5 11">Mannonate dehydratase</fullName>
        <ecNumber evidence="5 11">4.2.1.8</ecNumber>
    </recommendedName>
    <alternativeName>
        <fullName evidence="11">D-mannonate hydro-lyase</fullName>
    </alternativeName>
</protein>
<dbReference type="GO" id="GO:0042840">
    <property type="term" value="P:D-glucuronate catabolic process"/>
    <property type="evidence" value="ECO:0007669"/>
    <property type="project" value="TreeGrafter"/>
</dbReference>
<dbReference type="Gene3D" id="3.20.20.150">
    <property type="entry name" value="Divalent-metal-dependent TIM barrel enzymes"/>
    <property type="match status" value="2"/>
</dbReference>
<evidence type="ECO:0000259" key="12">
    <source>
        <dbReference type="Pfam" id="PF02449"/>
    </source>
</evidence>
<dbReference type="GO" id="GO:0009341">
    <property type="term" value="C:beta-galactosidase complex"/>
    <property type="evidence" value="ECO:0007669"/>
    <property type="project" value="InterPro"/>
</dbReference>
<evidence type="ECO:0000259" key="13">
    <source>
        <dbReference type="Pfam" id="PF18120"/>
    </source>
</evidence>
<dbReference type="InterPro" id="IPR036237">
    <property type="entry name" value="Xyl_isomerase-like_sf"/>
</dbReference>
<feature type="domain" description="DUF5597" evidence="13">
    <location>
        <begin position="777"/>
        <end position="908"/>
    </location>
</feature>
<dbReference type="RefSeq" id="WP_012792445.1">
    <property type="nucleotide sequence ID" value="NC_013132.1"/>
</dbReference>
<evidence type="ECO:0000256" key="6">
    <source>
        <dbReference type="ARBA" id="ARBA00022801"/>
    </source>
</evidence>
<comment type="catalytic activity">
    <reaction evidence="1 11">
        <text>D-mannonate = 2-dehydro-3-deoxy-D-gluconate + H2O</text>
        <dbReference type="Rhea" id="RHEA:20097"/>
        <dbReference type="ChEBI" id="CHEBI:15377"/>
        <dbReference type="ChEBI" id="CHEBI:17767"/>
        <dbReference type="ChEBI" id="CHEBI:57990"/>
        <dbReference type="EC" id="4.2.1.8"/>
    </reaction>
</comment>
<dbReference type="Proteomes" id="UP000002215">
    <property type="component" value="Chromosome"/>
</dbReference>
<dbReference type="PANTHER" id="PTHR30387:SF2">
    <property type="entry name" value="MANNONATE DEHYDRATASE"/>
    <property type="match status" value="1"/>
</dbReference>
<evidence type="ECO:0000256" key="11">
    <source>
        <dbReference type="HAMAP-Rule" id="MF_00106"/>
    </source>
</evidence>
<dbReference type="GO" id="GO:0004565">
    <property type="term" value="F:beta-galactosidase activity"/>
    <property type="evidence" value="ECO:0007669"/>
    <property type="project" value="InterPro"/>
</dbReference>
<reference evidence="15" key="1">
    <citation type="submission" date="2009-08" db="EMBL/GenBank/DDBJ databases">
        <title>The complete genome of Chitinophaga pinensis DSM 2588.</title>
        <authorList>
            <consortium name="US DOE Joint Genome Institute (JGI-PGF)"/>
            <person name="Lucas S."/>
            <person name="Copeland A."/>
            <person name="Lapidus A."/>
            <person name="Glavina del Rio T."/>
            <person name="Dalin E."/>
            <person name="Tice H."/>
            <person name="Bruce D."/>
            <person name="Goodwin L."/>
            <person name="Pitluck S."/>
            <person name="Kyrpides N."/>
            <person name="Mavromatis K."/>
            <person name="Ivanova N."/>
            <person name="Mikhailova N."/>
            <person name="Sims D."/>
            <person name="Meinche L."/>
            <person name="Brettin T."/>
            <person name="Detter J.C."/>
            <person name="Han C."/>
            <person name="Larimer F."/>
            <person name="Land M."/>
            <person name="Hauser L."/>
            <person name="Markowitz V."/>
            <person name="Cheng J.-F."/>
            <person name="Hugenholtz P."/>
            <person name="Woyke T."/>
            <person name="Wu D."/>
            <person name="Spring S."/>
            <person name="Klenk H.-P."/>
            <person name="Eisen J.A."/>
        </authorList>
    </citation>
    <scope>NUCLEOTIDE SEQUENCE [LARGE SCALE GENOMIC DNA]</scope>
    <source>
        <strain evidence="15">ATCC 43595 / DSM 2588 / LMG 13176 / NBRC 15968 / NCIMB 11800 / UQM 2034</strain>
    </source>
</reference>
<evidence type="ECO:0000256" key="2">
    <source>
        <dbReference type="ARBA" id="ARBA00002713"/>
    </source>
</evidence>
<keyword evidence="7 11" id="KW-0408">Iron</keyword>
<dbReference type="PANTHER" id="PTHR30387">
    <property type="entry name" value="MANNONATE DEHYDRATASE"/>
    <property type="match status" value="1"/>
</dbReference>
<organism evidence="14 15">
    <name type="scientific">Chitinophaga pinensis (strain ATCC 43595 / DSM 2588 / LMG 13176 / NBRC 15968 / NCIMB 11800 / UQM 2034)</name>
    <dbReference type="NCBI Taxonomy" id="485918"/>
    <lineage>
        <taxon>Bacteria</taxon>
        <taxon>Pseudomonadati</taxon>
        <taxon>Bacteroidota</taxon>
        <taxon>Chitinophagia</taxon>
        <taxon>Chitinophagales</taxon>
        <taxon>Chitinophagaceae</taxon>
        <taxon>Chitinophaga</taxon>
    </lineage>
</organism>
<dbReference type="Pfam" id="PF18120">
    <property type="entry name" value="DUF5597"/>
    <property type="match status" value="1"/>
</dbReference>
<dbReference type="InterPro" id="IPR013529">
    <property type="entry name" value="Glyco_hydro_42_N"/>
</dbReference>
<dbReference type="InterPro" id="IPR040719">
    <property type="entry name" value="DUF5597"/>
</dbReference>
<evidence type="ECO:0000256" key="5">
    <source>
        <dbReference type="ARBA" id="ARBA00012927"/>
    </source>
</evidence>
<evidence type="ECO:0000256" key="7">
    <source>
        <dbReference type="ARBA" id="ARBA00023004"/>
    </source>
</evidence>
<comment type="cofactor">
    <cofactor evidence="11">
        <name>Fe(2+)</name>
        <dbReference type="ChEBI" id="CHEBI:29033"/>
    </cofactor>
    <cofactor evidence="11">
        <name>Mn(2+)</name>
        <dbReference type="ChEBI" id="CHEBI:29035"/>
    </cofactor>
</comment>